<dbReference type="PANTHER" id="PTHR45651">
    <property type="entry name" value="CYCLIC NUCLEOTIDE-GATED ION CHANNEL 15-RELATED-RELATED"/>
    <property type="match status" value="1"/>
</dbReference>
<dbReference type="AlphaFoldDB" id="A0AAW1XKD1"/>
<dbReference type="Gene3D" id="2.60.120.10">
    <property type="entry name" value="Jelly Rolls"/>
    <property type="match status" value="1"/>
</dbReference>
<keyword evidence="1" id="KW-0813">Transport</keyword>
<accession>A0AAW1XKD1</accession>
<reference evidence="2 3" key="1">
    <citation type="journal article" date="2023" name="G3 (Bethesda)">
        <title>A chromosome-length genome assembly and annotation of blackberry (Rubus argutus, cv. 'Hillquist').</title>
        <authorList>
            <person name="Bruna T."/>
            <person name="Aryal R."/>
            <person name="Dudchenko O."/>
            <person name="Sargent D.J."/>
            <person name="Mead D."/>
            <person name="Buti M."/>
            <person name="Cavallini A."/>
            <person name="Hytonen T."/>
            <person name="Andres J."/>
            <person name="Pham M."/>
            <person name="Weisz D."/>
            <person name="Mascagni F."/>
            <person name="Usai G."/>
            <person name="Natali L."/>
            <person name="Bassil N."/>
            <person name="Fernandez G.E."/>
            <person name="Lomsadze A."/>
            <person name="Armour M."/>
            <person name="Olukolu B."/>
            <person name="Poorten T."/>
            <person name="Britton C."/>
            <person name="Davik J."/>
            <person name="Ashrafi H."/>
            <person name="Aiden E.L."/>
            <person name="Borodovsky M."/>
            <person name="Worthington M."/>
        </authorList>
    </citation>
    <scope>NUCLEOTIDE SEQUENCE [LARGE SCALE GENOMIC DNA]</scope>
    <source>
        <strain evidence="2">PI 553951</strain>
    </source>
</reference>
<protein>
    <submittedName>
        <fullName evidence="2">Uncharacterized protein</fullName>
    </submittedName>
</protein>
<evidence type="ECO:0000256" key="1">
    <source>
        <dbReference type="ARBA" id="ARBA00023303"/>
    </source>
</evidence>
<evidence type="ECO:0000313" key="2">
    <source>
        <dbReference type="EMBL" id="KAK9936954.1"/>
    </source>
</evidence>
<name>A0AAW1XKD1_RUBAR</name>
<keyword evidence="1" id="KW-0406">Ion transport</keyword>
<keyword evidence="1" id="KW-0407">Ion channel</keyword>
<dbReference type="EMBL" id="JBEDUW010000003">
    <property type="protein sequence ID" value="KAK9936954.1"/>
    <property type="molecule type" value="Genomic_DNA"/>
</dbReference>
<comment type="caution">
    <text evidence="2">The sequence shown here is derived from an EMBL/GenBank/DDBJ whole genome shotgun (WGS) entry which is preliminary data.</text>
</comment>
<evidence type="ECO:0000313" key="3">
    <source>
        <dbReference type="Proteomes" id="UP001457282"/>
    </source>
</evidence>
<dbReference type="Proteomes" id="UP001457282">
    <property type="component" value="Unassembled WGS sequence"/>
</dbReference>
<dbReference type="GO" id="GO:0016020">
    <property type="term" value="C:membrane"/>
    <property type="evidence" value="ECO:0007669"/>
    <property type="project" value="UniProtKB-SubCell"/>
</dbReference>
<keyword evidence="3" id="KW-1185">Reference proteome</keyword>
<proteinExistence type="predicted"/>
<dbReference type="GO" id="GO:0034220">
    <property type="term" value="P:monoatomic ion transmembrane transport"/>
    <property type="evidence" value="ECO:0007669"/>
    <property type="project" value="UniProtKB-KW"/>
</dbReference>
<dbReference type="InterPro" id="IPR014710">
    <property type="entry name" value="RmlC-like_jellyroll"/>
</dbReference>
<dbReference type="PANTHER" id="PTHR45651:SF68">
    <property type="entry name" value="ION TRANSPORT DOMAIN-CONTAINING PROTEIN"/>
    <property type="match status" value="1"/>
</dbReference>
<sequence>MGNLEKGDFYGAEELIKWALQKKVDSVEVPLPISAFNVKCHSKVEAFVLTDKDLKSVVSKCGHWWKLGINNVTVGGGQTTTNARNVQQKPGVNPQY</sequence>
<gene>
    <name evidence="2" type="ORF">M0R45_013773</name>
</gene>
<organism evidence="2 3">
    <name type="scientific">Rubus argutus</name>
    <name type="common">Southern blackberry</name>
    <dbReference type="NCBI Taxonomy" id="59490"/>
    <lineage>
        <taxon>Eukaryota</taxon>
        <taxon>Viridiplantae</taxon>
        <taxon>Streptophyta</taxon>
        <taxon>Embryophyta</taxon>
        <taxon>Tracheophyta</taxon>
        <taxon>Spermatophyta</taxon>
        <taxon>Magnoliopsida</taxon>
        <taxon>eudicotyledons</taxon>
        <taxon>Gunneridae</taxon>
        <taxon>Pentapetalae</taxon>
        <taxon>rosids</taxon>
        <taxon>fabids</taxon>
        <taxon>Rosales</taxon>
        <taxon>Rosaceae</taxon>
        <taxon>Rosoideae</taxon>
        <taxon>Rosoideae incertae sedis</taxon>
        <taxon>Rubus</taxon>
    </lineage>
</organism>